<name>A0A7X2J1X1_9BACI</name>
<comment type="similarity">
    <text evidence="1">Belongs to the amidase family.</text>
</comment>
<dbReference type="InterPro" id="IPR023631">
    <property type="entry name" value="Amidase_dom"/>
</dbReference>
<keyword evidence="4" id="KW-1185">Reference proteome</keyword>
<evidence type="ECO:0000313" key="3">
    <source>
        <dbReference type="EMBL" id="MRX73951.1"/>
    </source>
</evidence>
<dbReference type="PANTHER" id="PTHR11895:SF7">
    <property type="entry name" value="GLUTAMYL-TRNA(GLN) AMIDOTRANSFERASE SUBUNIT A, MITOCHONDRIAL"/>
    <property type="match status" value="1"/>
</dbReference>
<feature type="domain" description="Amidase" evidence="2">
    <location>
        <begin position="25"/>
        <end position="445"/>
    </location>
</feature>
<dbReference type="InterPro" id="IPR000120">
    <property type="entry name" value="Amidase"/>
</dbReference>
<reference evidence="3 4" key="1">
    <citation type="submission" date="2019-11" db="EMBL/GenBank/DDBJ databases">
        <title>Bacillus lacus genome.</title>
        <authorList>
            <person name="Allen C.J."/>
            <person name="Newman J.D."/>
        </authorList>
    </citation>
    <scope>NUCLEOTIDE SEQUENCE [LARGE SCALE GENOMIC DNA]</scope>
    <source>
        <strain evidence="3 4">KCTC 33946</strain>
    </source>
</reference>
<gene>
    <name evidence="3" type="primary">gatA</name>
    <name evidence="3" type="ORF">GJU40_17610</name>
</gene>
<dbReference type="EMBL" id="WKKI01000052">
    <property type="protein sequence ID" value="MRX73951.1"/>
    <property type="molecule type" value="Genomic_DNA"/>
</dbReference>
<protein>
    <submittedName>
        <fullName evidence="3">Asp-tRNA(Asn)/Glu-tRNA(Gln) amidotransferase subunit GatA</fullName>
        <ecNumber evidence="3">6.3.5.7</ecNumber>
    </submittedName>
</protein>
<dbReference type="GO" id="GO:0016740">
    <property type="term" value="F:transferase activity"/>
    <property type="evidence" value="ECO:0007669"/>
    <property type="project" value="UniProtKB-KW"/>
</dbReference>
<dbReference type="Gene3D" id="3.90.1300.10">
    <property type="entry name" value="Amidase signature (AS) domain"/>
    <property type="match status" value="1"/>
</dbReference>
<dbReference type="InterPro" id="IPR036928">
    <property type="entry name" value="AS_sf"/>
</dbReference>
<evidence type="ECO:0000256" key="1">
    <source>
        <dbReference type="ARBA" id="ARBA00009199"/>
    </source>
</evidence>
<keyword evidence="3" id="KW-0808">Transferase</keyword>
<dbReference type="PANTHER" id="PTHR11895">
    <property type="entry name" value="TRANSAMIDASE"/>
    <property type="match status" value="1"/>
</dbReference>
<dbReference type="RefSeq" id="WP_154309405.1">
    <property type="nucleotide sequence ID" value="NZ_WKKI01000052.1"/>
</dbReference>
<organism evidence="3 4">
    <name type="scientific">Metabacillus lacus</name>
    <dbReference type="NCBI Taxonomy" id="1983721"/>
    <lineage>
        <taxon>Bacteria</taxon>
        <taxon>Bacillati</taxon>
        <taxon>Bacillota</taxon>
        <taxon>Bacilli</taxon>
        <taxon>Bacillales</taxon>
        <taxon>Bacillaceae</taxon>
        <taxon>Metabacillus</taxon>
    </lineage>
</organism>
<dbReference type="AlphaFoldDB" id="A0A7X2J1X1"/>
<dbReference type="Proteomes" id="UP000448867">
    <property type="component" value="Unassembled WGS sequence"/>
</dbReference>
<accession>A0A7X2J1X1</accession>
<keyword evidence="3" id="KW-0436">Ligase</keyword>
<dbReference type="Pfam" id="PF01425">
    <property type="entry name" value="Amidase"/>
    <property type="match status" value="1"/>
</dbReference>
<comment type="caution">
    <text evidence="3">The sequence shown here is derived from an EMBL/GenBank/DDBJ whole genome shotgun (WGS) entry which is preliminary data.</text>
</comment>
<evidence type="ECO:0000259" key="2">
    <source>
        <dbReference type="Pfam" id="PF01425"/>
    </source>
</evidence>
<sequence>MTDTSYLTASQLAPLLKSKQLSPVELMRDVLKRIKEADSTVNAYITILGEHALAEAKHTENQIQKGYYKGPLHGIPLGVKDNYYTKGIPTTAGSKILKDFVPTYNATSVDKLLQAGAIMTGKLNMHEFGGGLTNTNPFYGNVRNPWNPNHIPGGSSGGSGAALAAGMAVIATGSDTFGSIRVPAAMCGVYGLKPTYGLISSYGIAPLAWSLDHPGPMARSVADLALMLNVMTGYDPKSPETLCVPVPDYTENLHRGIRGRKIGIPAFYLKGLDDEVHRLFSQAVRKLEELGAHVTEVSIPEIELAAFTGYVVTTGEAASYHYEDLQNRPEDFAADVRAFFTAGTVIPAPYYIRSQQARRALIKAFKKVFEEVDILAAPTIPIISPPFEENFVSQNLSIIERCMPFTAPPAAAGLPTLAVPIGFSSAGLPSGMQLIASHLDEKLLLQAGYAWEQTGPLGWKN</sequence>
<dbReference type="EC" id="6.3.5.7" evidence="3"/>
<dbReference type="OrthoDB" id="9811471at2"/>
<dbReference type="SUPFAM" id="SSF75304">
    <property type="entry name" value="Amidase signature (AS) enzymes"/>
    <property type="match status" value="1"/>
</dbReference>
<evidence type="ECO:0000313" key="4">
    <source>
        <dbReference type="Proteomes" id="UP000448867"/>
    </source>
</evidence>
<proteinExistence type="inferred from homology"/>
<dbReference type="GO" id="GO:0050567">
    <property type="term" value="F:glutaminyl-tRNA synthase (glutamine-hydrolyzing) activity"/>
    <property type="evidence" value="ECO:0007669"/>
    <property type="project" value="UniProtKB-EC"/>
</dbReference>